<gene>
    <name evidence="3" type="ORF">PECUL_23A003231</name>
</gene>
<dbReference type="Gene3D" id="1.10.8.10">
    <property type="entry name" value="DNA helicase RuvA subunit, C-terminal domain"/>
    <property type="match status" value="1"/>
</dbReference>
<proteinExistence type="predicted"/>
<keyword evidence="4" id="KW-1185">Reference proteome</keyword>
<dbReference type="PROSITE" id="PS51140">
    <property type="entry name" value="CUE"/>
    <property type="match status" value="1"/>
</dbReference>
<organism evidence="3 4">
    <name type="scientific">Pelobates cultripes</name>
    <name type="common">Western spadefoot toad</name>
    <dbReference type="NCBI Taxonomy" id="61616"/>
    <lineage>
        <taxon>Eukaryota</taxon>
        <taxon>Metazoa</taxon>
        <taxon>Chordata</taxon>
        <taxon>Craniata</taxon>
        <taxon>Vertebrata</taxon>
        <taxon>Euteleostomi</taxon>
        <taxon>Amphibia</taxon>
        <taxon>Batrachia</taxon>
        <taxon>Anura</taxon>
        <taxon>Pelobatoidea</taxon>
        <taxon>Pelobatidae</taxon>
        <taxon>Pelobates</taxon>
    </lineage>
</organism>
<feature type="region of interest" description="Disordered" evidence="1">
    <location>
        <begin position="705"/>
        <end position="765"/>
    </location>
</feature>
<evidence type="ECO:0000313" key="4">
    <source>
        <dbReference type="Proteomes" id="UP001295444"/>
    </source>
</evidence>
<feature type="region of interest" description="Disordered" evidence="1">
    <location>
        <begin position="662"/>
        <end position="687"/>
    </location>
</feature>
<name>A0AAD1SBC5_PELCU</name>
<feature type="region of interest" description="Disordered" evidence="1">
    <location>
        <begin position="624"/>
        <end position="646"/>
    </location>
</feature>
<protein>
    <submittedName>
        <fullName evidence="3">Activating signal cointegrator 1 complex subunit 2 isoform X1</fullName>
    </submittedName>
</protein>
<feature type="domain" description="CUE" evidence="2">
    <location>
        <begin position="489"/>
        <end position="532"/>
    </location>
</feature>
<dbReference type="PANTHER" id="PTHR21494">
    <property type="entry name" value="ACTIVATING SIGNAL COINTEGRATOR 1 COMPLEX SUBUNIT 2 ASC-1 COMPLEX SUBUNIT P100"/>
    <property type="match status" value="1"/>
</dbReference>
<dbReference type="InterPro" id="IPR009060">
    <property type="entry name" value="UBA-like_sf"/>
</dbReference>
<accession>A0AAD1SBC5</accession>
<dbReference type="InterPro" id="IPR041800">
    <property type="entry name" value="ASCC2_CUE"/>
</dbReference>
<dbReference type="GO" id="GO:0043130">
    <property type="term" value="F:ubiquitin binding"/>
    <property type="evidence" value="ECO:0007669"/>
    <property type="project" value="InterPro"/>
</dbReference>
<evidence type="ECO:0000259" key="2">
    <source>
        <dbReference type="PROSITE" id="PS51140"/>
    </source>
</evidence>
<dbReference type="EMBL" id="OW240916">
    <property type="protein sequence ID" value="CAH2294984.1"/>
    <property type="molecule type" value="Genomic_DNA"/>
</dbReference>
<dbReference type="Proteomes" id="UP001295444">
    <property type="component" value="Chromosome 05"/>
</dbReference>
<reference evidence="3" key="1">
    <citation type="submission" date="2022-03" db="EMBL/GenBank/DDBJ databases">
        <authorList>
            <person name="Alioto T."/>
            <person name="Alioto T."/>
            <person name="Gomez Garrido J."/>
        </authorList>
    </citation>
    <scope>NUCLEOTIDE SEQUENCE</scope>
</reference>
<feature type="compositionally biased region" description="Acidic residues" evidence="1">
    <location>
        <begin position="665"/>
        <end position="678"/>
    </location>
</feature>
<evidence type="ECO:0000313" key="3">
    <source>
        <dbReference type="EMBL" id="CAH2294984.1"/>
    </source>
</evidence>
<dbReference type="PANTHER" id="PTHR21494:SF0">
    <property type="entry name" value="ACTIVATING SIGNAL COINTEGRATOR 1 COMPLEX SUBUNIT 2"/>
    <property type="match status" value="1"/>
</dbReference>
<dbReference type="SMART" id="SM00546">
    <property type="entry name" value="CUE"/>
    <property type="match status" value="1"/>
</dbReference>
<dbReference type="GO" id="GO:0006355">
    <property type="term" value="P:regulation of DNA-templated transcription"/>
    <property type="evidence" value="ECO:0007669"/>
    <property type="project" value="TreeGrafter"/>
</dbReference>
<dbReference type="InterPro" id="IPR052586">
    <property type="entry name" value="ASCC2"/>
</dbReference>
<dbReference type="Pfam" id="PF02845">
    <property type="entry name" value="CUE"/>
    <property type="match status" value="1"/>
</dbReference>
<evidence type="ECO:0000256" key="1">
    <source>
        <dbReference type="SAM" id="MobiDB-lite"/>
    </source>
</evidence>
<dbReference type="SUPFAM" id="SSF46934">
    <property type="entry name" value="UBA-like"/>
    <property type="match status" value="1"/>
</dbReference>
<dbReference type="InterPro" id="IPR003892">
    <property type="entry name" value="CUE"/>
</dbReference>
<dbReference type="AlphaFoldDB" id="A0AAD1SBC5"/>
<sequence>MSLPSVSTGESCAHSKLKQHVAPGSAPGAAGDRMPVLPLEEQHVDHKDGMTGKLRSLPALDPKRAVSRHFVLYLPPPALCSPALLEEFLERSEFIIQDLRWLLALPHDLFWCQVIYDESLQKCLDSFLSNCPRSYDPHPPFPPAVQQVQSELHRCVFLTFLRMSTHKESKDHHITPSVFGEIIYNNFLFDIPKLMDICVLFGKGNSGLLQKMIDNIFRHQPSYYQDLDDSVPTLLQVLSSILVVCGVQQDKDSVELQKLGEQNRSTPLDMPVEELQDAVLYLCDSTSTLWAFLDIFPASSETLKKHDFLNRLSCFYELCCPELEDAITKRTFEDKGLQSDLWRRLSHSRKKMLEIFHIILSKTCLQPILEHKAENIQPYVEDFLQVLTVLLPERRFLCDYDELFPVADDLNLLQQVSPSIDETRTTYILHGVQGAYADTRRPMTHPAPSLQISSVRTAEGAHANNYQNSHSLEPECSGATAGPYLSGVELDSLVSQIKDLLPDLGDGFILNCLEEYAYDPERVINNLLEENLTPRLQEMDRTLPRQEKLDPCPLVSSRSNVFADDEFDVFSRDVVDTSRIWKGRRKQETTAQLLADKSLISAQKERYSKYSMVTEELIMDGDYDDEYDDTYDGNQVGANDADSDDELISRRPFTIPQVLRSREEVAEDDQEDKEEAEEETIKNDHFVQDPAVLRERAEARRANFYARKGIRPDNSAALQGANRGQGQSRDTLQERRKKEANKGARANHNRRAMADRKRNKGMIPS</sequence>
<dbReference type="CDD" id="cd14364">
    <property type="entry name" value="CUE_ASCC2"/>
    <property type="match status" value="1"/>
</dbReference>
<feature type="compositionally biased region" description="Basic and acidic residues" evidence="1">
    <location>
        <begin position="731"/>
        <end position="742"/>
    </location>
</feature>
<feature type="region of interest" description="Disordered" evidence="1">
    <location>
        <begin position="14"/>
        <end position="33"/>
    </location>
</feature>